<reference evidence="4" key="2">
    <citation type="journal article" date="2019" name="MicrobiologyOpen">
        <title>High-quality draft genome sequence of Gaiella occulta isolated from a 150 meter deep mineral water borehole and comparison with the genome sequences of other deep-branching lineages of the phylum Actinobacteria.</title>
        <authorList>
            <person name="Severino R."/>
            <person name="Froufe H.J.C."/>
            <person name="Barroso C."/>
            <person name="Albuquerque L."/>
            <person name="Lobo-da-Cunha A."/>
            <person name="da Costa M.S."/>
            <person name="Egas C."/>
        </authorList>
    </citation>
    <scope>NUCLEOTIDE SEQUENCE [LARGE SCALE GENOMIC DNA]</scope>
    <source>
        <strain evidence="4">F2-233</strain>
    </source>
</reference>
<dbReference type="RefSeq" id="WP_220150453.1">
    <property type="nucleotide sequence ID" value="NZ_QQZY01000002.1"/>
</dbReference>
<evidence type="ECO:0000313" key="3">
    <source>
        <dbReference type="EMBL" id="RDI75191.1"/>
    </source>
</evidence>
<keyword evidence="2" id="KW-1133">Transmembrane helix</keyword>
<organism evidence="3 4">
    <name type="scientific">Gaiella occulta</name>
    <dbReference type="NCBI Taxonomy" id="1002870"/>
    <lineage>
        <taxon>Bacteria</taxon>
        <taxon>Bacillati</taxon>
        <taxon>Actinomycetota</taxon>
        <taxon>Thermoleophilia</taxon>
        <taxon>Gaiellales</taxon>
        <taxon>Gaiellaceae</taxon>
        <taxon>Gaiella</taxon>
    </lineage>
</organism>
<keyword evidence="2" id="KW-0472">Membrane</keyword>
<comment type="similarity">
    <text evidence="1">Belongs to the YggT family.</text>
</comment>
<dbReference type="InterPro" id="IPR003425">
    <property type="entry name" value="CCB3/YggT"/>
</dbReference>
<feature type="transmembrane region" description="Helical" evidence="2">
    <location>
        <begin position="28"/>
        <end position="48"/>
    </location>
</feature>
<dbReference type="PANTHER" id="PTHR33219:SF14">
    <property type="entry name" value="PROTEIN COFACTOR ASSEMBLY OF COMPLEX C SUBUNIT B CCB3, CHLOROPLASTIC-RELATED"/>
    <property type="match status" value="1"/>
</dbReference>
<dbReference type="Pfam" id="PF02325">
    <property type="entry name" value="CCB3_YggT"/>
    <property type="match status" value="1"/>
</dbReference>
<gene>
    <name evidence="3" type="ORF">Gocc_0989</name>
</gene>
<keyword evidence="2" id="KW-0812">Transmembrane</keyword>
<dbReference type="Proteomes" id="UP000254134">
    <property type="component" value="Unassembled WGS sequence"/>
</dbReference>
<dbReference type="EMBL" id="QQZY01000002">
    <property type="protein sequence ID" value="RDI75191.1"/>
    <property type="molecule type" value="Genomic_DNA"/>
</dbReference>
<dbReference type="GO" id="GO:0016020">
    <property type="term" value="C:membrane"/>
    <property type="evidence" value="ECO:0007669"/>
    <property type="project" value="InterPro"/>
</dbReference>
<protein>
    <recommendedName>
        <fullName evidence="5">YggT family protein</fullName>
    </recommendedName>
</protein>
<evidence type="ECO:0008006" key="5">
    <source>
        <dbReference type="Google" id="ProtNLM"/>
    </source>
</evidence>
<comment type="caution">
    <text evidence="3">The sequence shown here is derived from an EMBL/GenBank/DDBJ whole genome shotgun (WGS) entry which is preliminary data.</text>
</comment>
<keyword evidence="4" id="KW-1185">Reference proteome</keyword>
<dbReference type="PANTHER" id="PTHR33219">
    <property type="entry name" value="YLMG HOMOLOG PROTEIN 2, CHLOROPLASTIC"/>
    <property type="match status" value="1"/>
</dbReference>
<evidence type="ECO:0000256" key="1">
    <source>
        <dbReference type="ARBA" id="ARBA00010894"/>
    </source>
</evidence>
<proteinExistence type="inferred from homology"/>
<evidence type="ECO:0000256" key="2">
    <source>
        <dbReference type="SAM" id="Phobius"/>
    </source>
</evidence>
<sequence>MAALTASFFLLADLATSAQRFVGVFFDVYILLILAYVLTSWFRLPYALHRVQRFLDDVCEPYLRIFRRVLPSLGPLDLSPIVAVLSLVVVQRVLDGVIGRLL</sequence>
<dbReference type="AlphaFoldDB" id="A0A7M2Z067"/>
<accession>A0A7M2Z067</accession>
<evidence type="ECO:0000313" key="4">
    <source>
        <dbReference type="Proteomes" id="UP000254134"/>
    </source>
</evidence>
<name>A0A7M2Z067_9ACTN</name>
<reference evidence="3 4" key="1">
    <citation type="submission" date="2018-07" db="EMBL/GenBank/DDBJ databases">
        <title>High-quality-draft genome sequence of Gaiella occulta.</title>
        <authorList>
            <person name="Severino R."/>
            <person name="Froufe H.J.C."/>
            <person name="Rainey F.A."/>
            <person name="Barroso C."/>
            <person name="Albuquerque L."/>
            <person name="Lobo-Da-Cunha A."/>
            <person name="Da Costa M.S."/>
            <person name="Egas C."/>
        </authorList>
    </citation>
    <scope>NUCLEOTIDE SEQUENCE [LARGE SCALE GENOMIC DNA]</scope>
    <source>
        <strain evidence="3 4">F2-233</strain>
    </source>
</reference>